<organism evidence="2 3">
    <name type="scientific">Pseudomonas entomophila</name>
    <dbReference type="NCBI Taxonomy" id="312306"/>
    <lineage>
        <taxon>Bacteria</taxon>
        <taxon>Pseudomonadati</taxon>
        <taxon>Pseudomonadota</taxon>
        <taxon>Gammaproteobacteria</taxon>
        <taxon>Pseudomonadales</taxon>
        <taxon>Pseudomonadaceae</taxon>
        <taxon>Pseudomonas</taxon>
    </lineage>
</organism>
<protein>
    <submittedName>
        <fullName evidence="2">TIGR03759 family integrating conjugative element protein</fullName>
    </submittedName>
</protein>
<evidence type="ECO:0000256" key="1">
    <source>
        <dbReference type="SAM" id="Coils"/>
    </source>
</evidence>
<dbReference type="Proteomes" id="UP000268230">
    <property type="component" value="Chromosome"/>
</dbReference>
<evidence type="ECO:0000313" key="3">
    <source>
        <dbReference type="Proteomes" id="UP000268230"/>
    </source>
</evidence>
<name>A0A3Q8U1R9_9PSED</name>
<keyword evidence="1" id="KW-0175">Coiled coil</keyword>
<dbReference type="EMBL" id="CP034338">
    <property type="protein sequence ID" value="AZL69420.1"/>
    <property type="molecule type" value="Genomic_DNA"/>
</dbReference>
<feature type="coiled-coil region" evidence="1">
    <location>
        <begin position="103"/>
        <end position="130"/>
    </location>
</feature>
<evidence type="ECO:0000313" key="2">
    <source>
        <dbReference type="EMBL" id="AZL69420.1"/>
    </source>
</evidence>
<proteinExistence type="predicted"/>
<accession>A0A3Q8U1R9</accession>
<dbReference type="OrthoDB" id="8442378at2"/>
<dbReference type="NCBIfam" id="TIGR03759">
    <property type="entry name" value="conj_TIGR03759"/>
    <property type="match status" value="1"/>
</dbReference>
<dbReference type="InterPro" id="IPR022293">
    <property type="entry name" value="Integrating-conj_element"/>
</dbReference>
<dbReference type="AlphaFoldDB" id="A0A3Q8U1R9"/>
<gene>
    <name evidence="2" type="ORF">EJA05_17630</name>
</gene>
<dbReference type="KEGG" id="pory:EJA05_17630"/>
<sequence length="252" mass="28017">MAIAPCPSREEVNVHRYSAVALILLPAYVFADQGSSVAKHVDAQVQFSEQSPLARQPSAADQAKAWGLTDDEWATFERLQTGPRHYWSPQLDPLTTLGVEANSDQERQRYAELQVRLEAKRAERELAYQKAYSAAWARLFPGLQPMQGMSDDAEPSNSSRTALFVEDKCAACVTSLQQWLRAGARLDVYLVGSQGNDTRLRQWAQGAGITATQVSGGQVTLNHDRGRWFALGASRPLPARYQQVDGKWQRVD</sequence>
<reference evidence="2 3" key="1">
    <citation type="submission" date="2018-12" db="EMBL/GenBank/DDBJ databases">
        <authorList>
            <person name="Li S."/>
            <person name="Yang R."/>
            <person name="Chen G."/>
            <person name="Zou L."/>
            <person name="Zhang C."/>
            <person name="Chen Y."/>
            <person name="Liu Z."/>
            <person name="Li Y."/>
            <person name="Yan Y."/>
            <person name="Huang M."/>
            <person name="Chen T."/>
        </authorList>
    </citation>
    <scope>NUCLEOTIDE SEQUENCE [LARGE SCALE GENOMIC DNA]</scope>
    <source>
        <strain evidence="2 3">1257</strain>
    </source>
</reference>